<comment type="caution">
    <text evidence="2">The sequence shown here is derived from an EMBL/GenBank/DDBJ whole genome shotgun (WGS) entry which is preliminary data.</text>
</comment>
<dbReference type="AlphaFoldDB" id="A0AAV9Z2B4"/>
<name>A0AAV9Z2B4_9AGAR</name>
<evidence type="ECO:0000256" key="1">
    <source>
        <dbReference type="SAM" id="Phobius"/>
    </source>
</evidence>
<evidence type="ECO:0000313" key="2">
    <source>
        <dbReference type="EMBL" id="KAK6969156.1"/>
    </source>
</evidence>
<protein>
    <submittedName>
        <fullName evidence="2">Uncharacterized protein</fullName>
    </submittedName>
</protein>
<dbReference type="Proteomes" id="UP001362999">
    <property type="component" value="Unassembled WGS sequence"/>
</dbReference>
<organism evidence="2 3">
    <name type="scientific">Favolaschia claudopus</name>
    <dbReference type="NCBI Taxonomy" id="2862362"/>
    <lineage>
        <taxon>Eukaryota</taxon>
        <taxon>Fungi</taxon>
        <taxon>Dikarya</taxon>
        <taxon>Basidiomycota</taxon>
        <taxon>Agaricomycotina</taxon>
        <taxon>Agaricomycetes</taxon>
        <taxon>Agaricomycetidae</taxon>
        <taxon>Agaricales</taxon>
        <taxon>Marasmiineae</taxon>
        <taxon>Mycenaceae</taxon>
        <taxon>Favolaschia</taxon>
    </lineage>
</organism>
<feature type="transmembrane region" description="Helical" evidence="1">
    <location>
        <begin position="108"/>
        <end position="131"/>
    </location>
</feature>
<evidence type="ECO:0000313" key="3">
    <source>
        <dbReference type="Proteomes" id="UP001362999"/>
    </source>
</evidence>
<keyword evidence="3" id="KW-1185">Reference proteome</keyword>
<keyword evidence="1" id="KW-0472">Membrane</keyword>
<keyword evidence="1" id="KW-0812">Transmembrane</keyword>
<dbReference type="EMBL" id="JAWWNJ010000233">
    <property type="protein sequence ID" value="KAK6969156.1"/>
    <property type="molecule type" value="Genomic_DNA"/>
</dbReference>
<accession>A0AAV9Z2B4</accession>
<proteinExistence type="predicted"/>
<keyword evidence="1" id="KW-1133">Transmembrane helix</keyword>
<reference evidence="2 3" key="1">
    <citation type="journal article" date="2024" name="J Genomics">
        <title>Draft genome sequencing and assembly of Favolaschia claudopus CIRM-BRFM 2984 isolated from oak limbs.</title>
        <authorList>
            <person name="Navarro D."/>
            <person name="Drula E."/>
            <person name="Chaduli D."/>
            <person name="Cazenave R."/>
            <person name="Ahrendt S."/>
            <person name="Wang J."/>
            <person name="Lipzen A."/>
            <person name="Daum C."/>
            <person name="Barry K."/>
            <person name="Grigoriev I.V."/>
            <person name="Favel A."/>
            <person name="Rosso M.N."/>
            <person name="Martin F."/>
        </authorList>
    </citation>
    <scope>NUCLEOTIDE SEQUENCE [LARGE SCALE GENOMIC DNA]</scope>
    <source>
        <strain evidence="2 3">CIRM-BRFM 2984</strain>
    </source>
</reference>
<sequence length="150" mass="16510">MYPSFDWSSSPYLFAAPRLPSLLPVFEARAAIVIPSTAESWCAVTMCSCRIVRGREKTKSIERDGDDAAVEDQVGKYHRLHKTGLPLLKKDSSMSGEKKGKTAKIRTVVMPLLLLSLFATFHLPICLKIALPAVKSDRDTHWAPLSLAAA</sequence>
<gene>
    <name evidence="2" type="ORF">R3P38DRAFT_3298792</name>
</gene>